<comment type="cofactor">
    <cofactor evidence="1">
        <name>Mg(2+)</name>
        <dbReference type="ChEBI" id="CHEBI:18420"/>
    </cofactor>
</comment>
<dbReference type="GO" id="GO:0046872">
    <property type="term" value="F:metal ion binding"/>
    <property type="evidence" value="ECO:0007669"/>
    <property type="project" value="UniProtKB-KW"/>
</dbReference>
<comment type="similarity">
    <text evidence="2">Belongs to the HAD-like hydrolase superfamily.</text>
</comment>
<evidence type="ECO:0000256" key="1">
    <source>
        <dbReference type="ARBA" id="ARBA00001946"/>
    </source>
</evidence>
<accession>A0AAD2CIY4</accession>
<dbReference type="AlphaFoldDB" id="A0AAD2CIY4"/>
<reference evidence="6" key="1">
    <citation type="submission" date="2023-08" db="EMBL/GenBank/DDBJ databases">
        <authorList>
            <person name="Audoor S."/>
            <person name="Bilcke G."/>
        </authorList>
    </citation>
    <scope>NUCLEOTIDE SEQUENCE</scope>
</reference>
<evidence type="ECO:0000313" key="6">
    <source>
        <dbReference type="EMBL" id="CAJ1934544.1"/>
    </source>
</evidence>
<dbReference type="Pfam" id="PF13242">
    <property type="entry name" value="Hydrolase_like"/>
    <property type="match status" value="1"/>
</dbReference>
<dbReference type="Gene3D" id="3.40.50.1000">
    <property type="entry name" value="HAD superfamily/HAD-like"/>
    <property type="match status" value="2"/>
</dbReference>
<dbReference type="PANTHER" id="PTHR19288">
    <property type="entry name" value="4-NITROPHENYLPHOSPHATASE-RELATED"/>
    <property type="match status" value="1"/>
</dbReference>
<dbReference type="InterPro" id="IPR036412">
    <property type="entry name" value="HAD-like_sf"/>
</dbReference>
<dbReference type="PANTHER" id="PTHR19288:SF46">
    <property type="entry name" value="HALOACID DEHALOGENASE-LIKE HYDROLASE DOMAIN-CONTAINING PROTEIN 2"/>
    <property type="match status" value="1"/>
</dbReference>
<dbReference type="EMBL" id="CAKOGP040000335">
    <property type="protein sequence ID" value="CAJ1934544.1"/>
    <property type="molecule type" value="Genomic_DNA"/>
</dbReference>
<dbReference type="SUPFAM" id="SSF56784">
    <property type="entry name" value="HAD-like"/>
    <property type="match status" value="1"/>
</dbReference>
<keyword evidence="7" id="KW-1185">Reference proteome</keyword>
<dbReference type="Proteomes" id="UP001295423">
    <property type="component" value="Unassembled WGS sequence"/>
</dbReference>
<keyword evidence="4" id="KW-0460">Magnesium</keyword>
<comment type="caution">
    <text evidence="6">The sequence shown here is derived from an EMBL/GenBank/DDBJ whole genome shotgun (WGS) entry which is preliminary data.</text>
</comment>
<evidence type="ECO:0000256" key="3">
    <source>
        <dbReference type="ARBA" id="ARBA00022723"/>
    </source>
</evidence>
<sequence length="276" mass="30226">MIRGVLIDLSGTLHVGGKVIPGAVESLKRLRDSGKRVRFLTNTSTKSTSRLWQEVLDMGLCETTSQGQMEDMLLTSVLATKQYLMKHQKRPLCLMEDVSDFEGSVNLSPPHDCVVVGLAPTKLNYENLNQAFRVLLKNDSKSKGPTNNNKLIAIHRGNFLRDADAELSLGPGGFVTALEAATSSSSDKTVVMGKPSTEFYQSAMWPDFRPDEICMIGDDILGDIQGAQTSGIGTTILVRTGKYRADDETKIETPPTRVCNSIIQAVDFILESEKTK</sequence>
<protein>
    <recommendedName>
        <fullName evidence="5">Haloacid dehalogenase-like hydrolase domain-containing protein 2</fullName>
    </recommendedName>
</protein>
<gene>
    <name evidence="6" type="ORF">CYCCA115_LOCUS3884</name>
</gene>
<dbReference type="InterPro" id="IPR006355">
    <property type="entry name" value="LHPP/HDHD2"/>
</dbReference>
<dbReference type="InterPro" id="IPR006357">
    <property type="entry name" value="HAD-SF_hydro_IIA"/>
</dbReference>
<dbReference type="NCBIfam" id="TIGR01458">
    <property type="entry name" value="HAD-SF-IIA-hyp3"/>
    <property type="match status" value="1"/>
</dbReference>
<name>A0AAD2CIY4_9STRA</name>
<proteinExistence type="inferred from homology"/>
<evidence type="ECO:0000256" key="2">
    <source>
        <dbReference type="ARBA" id="ARBA00007958"/>
    </source>
</evidence>
<dbReference type="GO" id="GO:0005737">
    <property type="term" value="C:cytoplasm"/>
    <property type="evidence" value="ECO:0007669"/>
    <property type="project" value="TreeGrafter"/>
</dbReference>
<dbReference type="GO" id="GO:0016791">
    <property type="term" value="F:phosphatase activity"/>
    <property type="evidence" value="ECO:0007669"/>
    <property type="project" value="InterPro"/>
</dbReference>
<dbReference type="InterPro" id="IPR023214">
    <property type="entry name" value="HAD_sf"/>
</dbReference>
<organism evidence="6 7">
    <name type="scientific">Cylindrotheca closterium</name>
    <dbReference type="NCBI Taxonomy" id="2856"/>
    <lineage>
        <taxon>Eukaryota</taxon>
        <taxon>Sar</taxon>
        <taxon>Stramenopiles</taxon>
        <taxon>Ochrophyta</taxon>
        <taxon>Bacillariophyta</taxon>
        <taxon>Bacillariophyceae</taxon>
        <taxon>Bacillariophycidae</taxon>
        <taxon>Bacillariales</taxon>
        <taxon>Bacillariaceae</taxon>
        <taxon>Cylindrotheca</taxon>
    </lineage>
</organism>
<evidence type="ECO:0000256" key="4">
    <source>
        <dbReference type="ARBA" id="ARBA00022842"/>
    </source>
</evidence>
<dbReference type="Pfam" id="PF13344">
    <property type="entry name" value="Hydrolase_6"/>
    <property type="match status" value="1"/>
</dbReference>
<evidence type="ECO:0000256" key="5">
    <source>
        <dbReference type="ARBA" id="ARBA00039666"/>
    </source>
</evidence>
<evidence type="ECO:0000313" key="7">
    <source>
        <dbReference type="Proteomes" id="UP001295423"/>
    </source>
</evidence>
<keyword evidence="3" id="KW-0479">Metal-binding</keyword>